<evidence type="ECO:0000256" key="3">
    <source>
        <dbReference type="ARBA" id="ARBA00022679"/>
    </source>
</evidence>
<dbReference type="GO" id="GO:0005737">
    <property type="term" value="C:cytoplasm"/>
    <property type="evidence" value="ECO:0007669"/>
    <property type="project" value="UniProtKB-ARBA"/>
</dbReference>
<sequence length="121" mass="12886">MDEAIGKALNDDVKPFGRGGGGCINTGQGYETKSHGRIFVKVNIKKGSDVMFRGEAASLKAIHETNTVRVPKPIDVVNLGAHGWGLVTDYIEMGGGTRRDLVELGTQLARSSAESVTVFNP</sequence>
<evidence type="ECO:0000256" key="7">
    <source>
        <dbReference type="ARBA" id="ARBA00048655"/>
    </source>
</evidence>
<evidence type="ECO:0000256" key="4">
    <source>
        <dbReference type="ARBA" id="ARBA00022741"/>
    </source>
</evidence>
<evidence type="ECO:0000313" key="8">
    <source>
        <dbReference type="EMBL" id="VDL80633.1"/>
    </source>
</evidence>
<keyword evidence="6" id="KW-0067">ATP-binding</keyword>
<evidence type="ECO:0000256" key="6">
    <source>
        <dbReference type="ARBA" id="ARBA00022840"/>
    </source>
</evidence>
<evidence type="ECO:0000256" key="5">
    <source>
        <dbReference type="ARBA" id="ARBA00022777"/>
    </source>
</evidence>
<comment type="similarity">
    <text evidence="1">Belongs to the fructosamine kinase family.</text>
</comment>
<accession>A0A0N4YJ91</accession>
<dbReference type="InterPro" id="IPR011009">
    <property type="entry name" value="Kinase-like_dom_sf"/>
</dbReference>
<dbReference type="PANTHER" id="PTHR12149">
    <property type="entry name" value="FRUCTOSAMINE 3 KINASE-RELATED PROTEIN"/>
    <property type="match status" value="1"/>
</dbReference>
<keyword evidence="3" id="KW-0808">Transferase</keyword>
<evidence type="ECO:0000256" key="2">
    <source>
        <dbReference type="ARBA" id="ARBA00011961"/>
    </source>
</evidence>
<reference evidence="10" key="1">
    <citation type="submission" date="2017-02" db="UniProtKB">
        <authorList>
            <consortium name="WormBaseParasite"/>
        </authorList>
    </citation>
    <scope>IDENTIFICATION</scope>
</reference>
<dbReference type="InterPro" id="IPR016477">
    <property type="entry name" value="Fructo-/Ketosamine-3-kinase"/>
</dbReference>
<dbReference type="GO" id="GO:0005524">
    <property type="term" value="F:ATP binding"/>
    <property type="evidence" value="ECO:0007669"/>
    <property type="project" value="UniProtKB-KW"/>
</dbReference>
<dbReference type="GO" id="GO:0016301">
    <property type="term" value="F:kinase activity"/>
    <property type="evidence" value="ECO:0007669"/>
    <property type="project" value="UniProtKB-KW"/>
</dbReference>
<evidence type="ECO:0000313" key="10">
    <source>
        <dbReference type="WBParaSite" id="NBR_0001701901-mRNA-1"/>
    </source>
</evidence>
<dbReference type="WBParaSite" id="NBR_0001701901-mRNA-1">
    <property type="protein sequence ID" value="NBR_0001701901-mRNA-1"/>
    <property type="gene ID" value="NBR_0001701901"/>
</dbReference>
<evidence type="ECO:0000313" key="9">
    <source>
        <dbReference type="Proteomes" id="UP000271162"/>
    </source>
</evidence>
<dbReference type="SUPFAM" id="SSF56112">
    <property type="entry name" value="Protein kinase-like (PK-like)"/>
    <property type="match status" value="1"/>
</dbReference>
<organism evidence="10">
    <name type="scientific">Nippostrongylus brasiliensis</name>
    <name type="common">Rat hookworm</name>
    <dbReference type="NCBI Taxonomy" id="27835"/>
    <lineage>
        <taxon>Eukaryota</taxon>
        <taxon>Metazoa</taxon>
        <taxon>Ecdysozoa</taxon>
        <taxon>Nematoda</taxon>
        <taxon>Chromadorea</taxon>
        <taxon>Rhabditida</taxon>
        <taxon>Rhabditina</taxon>
        <taxon>Rhabditomorpha</taxon>
        <taxon>Strongyloidea</taxon>
        <taxon>Heligmosomidae</taxon>
        <taxon>Nippostrongylus</taxon>
    </lineage>
</organism>
<dbReference type="EC" id="2.7.1.172" evidence="2"/>
<dbReference type="Gene3D" id="3.30.200.20">
    <property type="entry name" value="Phosphorylase Kinase, domain 1"/>
    <property type="match status" value="1"/>
</dbReference>
<proteinExistence type="inferred from homology"/>
<keyword evidence="4" id="KW-0547">Nucleotide-binding</keyword>
<reference evidence="8 9" key="2">
    <citation type="submission" date="2018-11" db="EMBL/GenBank/DDBJ databases">
        <authorList>
            <consortium name="Pathogen Informatics"/>
        </authorList>
    </citation>
    <scope>NUCLEOTIDE SEQUENCE [LARGE SCALE GENOMIC DNA]</scope>
</reference>
<gene>
    <name evidence="8" type="ORF">NBR_LOCUS17020</name>
</gene>
<protein>
    <recommendedName>
        <fullName evidence="2">protein-ribulosamine 3-kinase</fullName>
        <ecNumber evidence="2">2.7.1.172</ecNumber>
    </recommendedName>
</protein>
<dbReference type="GO" id="GO:0102193">
    <property type="term" value="F:protein-ribulosamine 3-kinase activity"/>
    <property type="evidence" value="ECO:0007669"/>
    <property type="project" value="UniProtKB-EC"/>
</dbReference>
<evidence type="ECO:0000256" key="1">
    <source>
        <dbReference type="ARBA" id="ARBA00009460"/>
    </source>
</evidence>
<dbReference type="EMBL" id="UYSL01022516">
    <property type="protein sequence ID" value="VDL80633.1"/>
    <property type="molecule type" value="Genomic_DNA"/>
</dbReference>
<dbReference type="Proteomes" id="UP000271162">
    <property type="component" value="Unassembled WGS sequence"/>
</dbReference>
<dbReference type="Pfam" id="PF03881">
    <property type="entry name" value="Fructosamin_kin"/>
    <property type="match status" value="1"/>
</dbReference>
<comment type="catalytic activity">
    <reaction evidence="7">
        <text>N(6)-D-ribulosyl-L-lysyl-[protein] + ATP = N(6)-(3-O-phospho-D-ribulosyl)-L-lysyl-[protein] + ADP + H(+)</text>
        <dbReference type="Rhea" id="RHEA:48432"/>
        <dbReference type="Rhea" id="RHEA-COMP:12103"/>
        <dbReference type="Rhea" id="RHEA-COMP:12104"/>
        <dbReference type="ChEBI" id="CHEBI:15378"/>
        <dbReference type="ChEBI" id="CHEBI:30616"/>
        <dbReference type="ChEBI" id="CHEBI:90418"/>
        <dbReference type="ChEBI" id="CHEBI:90420"/>
        <dbReference type="ChEBI" id="CHEBI:456216"/>
        <dbReference type="EC" id="2.7.1.172"/>
    </reaction>
    <physiologicalReaction direction="left-to-right" evidence="7">
        <dbReference type="Rhea" id="RHEA:48433"/>
    </physiologicalReaction>
</comment>
<dbReference type="STRING" id="27835.A0A0N4YJ91"/>
<dbReference type="FunFam" id="3.30.200.20:FF:000264">
    <property type="entry name" value="Protein-ribulosamine 3-kinase, chloroplastic"/>
    <property type="match status" value="1"/>
</dbReference>
<name>A0A0N4YJ91_NIPBR</name>
<dbReference type="AlphaFoldDB" id="A0A0N4YJ91"/>
<keyword evidence="5" id="KW-0418">Kinase</keyword>
<keyword evidence="9" id="KW-1185">Reference proteome</keyword>
<dbReference type="PANTHER" id="PTHR12149:SF8">
    <property type="entry name" value="PROTEIN-RIBULOSAMINE 3-KINASE"/>
    <property type="match status" value="1"/>
</dbReference>